<keyword evidence="9" id="KW-1185">Reference proteome</keyword>
<dbReference type="InterPro" id="IPR051907">
    <property type="entry name" value="DoxX-like_oxidoreductase"/>
</dbReference>
<comment type="similarity">
    <text evidence="2">Belongs to the DoxX family.</text>
</comment>
<comment type="subcellular location">
    <subcellularLocation>
        <location evidence="1">Cell membrane</location>
        <topology evidence="1">Multi-pass membrane protein</topology>
    </subcellularLocation>
</comment>
<sequence length="135" mass="14755">MAKLTKEWLYGKDISSLLLRIVLGLSMFYGHGLGKWEMLWGDGAIQFADPLGLGVTLSLGLAVFAEVICALMLVFGLFTRLALIPLIATMAVAVFIFHSGHAFAKIELSLIYLCGFISLLFVGPGRISLDHIIKR</sequence>
<evidence type="ECO:0000313" key="8">
    <source>
        <dbReference type="EMBL" id="PKR81200.1"/>
    </source>
</evidence>
<dbReference type="RefSeq" id="WP_101334160.1">
    <property type="nucleotide sequence ID" value="NZ_PJNI01000005.1"/>
</dbReference>
<evidence type="ECO:0000256" key="2">
    <source>
        <dbReference type="ARBA" id="ARBA00006679"/>
    </source>
</evidence>
<evidence type="ECO:0000256" key="1">
    <source>
        <dbReference type="ARBA" id="ARBA00004651"/>
    </source>
</evidence>
<dbReference type="Pfam" id="PF07681">
    <property type="entry name" value="DoxX"/>
    <property type="match status" value="1"/>
</dbReference>
<comment type="caution">
    <text evidence="8">The sequence shown here is derived from an EMBL/GenBank/DDBJ whole genome shotgun (WGS) entry which is preliminary data.</text>
</comment>
<keyword evidence="5 7" id="KW-1133">Transmembrane helix</keyword>
<dbReference type="PANTHER" id="PTHR33452">
    <property type="entry name" value="OXIDOREDUCTASE CATD-RELATED"/>
    <property type="match status" value="1"/>
</dbReference>
<feature type="transmembrane region" description="Helical" evidence="7">
    <location>
        <begin position="51"/>
        <end position="75"/>
    </location>
</feature>
<proteinExistence type="inferred from homology"/>
<reference evidence="8 9" key="1">
    <citation type="submission" date="2017-12" db="EMBL/GenBank/DDBJ databases">
        <title>The draft genome sequence of Brumimicrobium saltpan LHR20.</title>
        <authorList>
            <person name="Do Z.-J."/>
            <person name="Luo H.-R."/>
        </authorList>
    </citation>
    <scope>NUCLEOTIDE SEQUENCE [LARGE SCALE GENOMIC DNA]</scope>
    <source>
        <strain evidence="8 9">LHR20</strain>
    </source>
</reference>
<organism evidence="8 9">
    <name type="scientific">Brumimicrobium salinarum</name>
    <dbReference type="NCBI Taxonomy" id="2058658"/>
    <lineage>
        <taxon>Bacteria</taxon>
        <taxon>Pseudomonadati</taxon>
        <taxon>Bacteroidota</taxon>
        <taxon>Flavobacteriia</taxon>
        <taxon>Flavobacteriales</taxon>
        <taxon>Crocinitomicaceae</taxon>
        <taxon>Brumimicrobium</taxon>
    </lineage>
</organism>
<keyword evidence="4 7" id="KW-0812">Transmembrane</keyword>
<dbReference type="AlphaFoldDB" id="A0A2I0R483"/>
<evidence type="ECO:0000256" key="3">
    <source>
        <dbReference type="ARBA" id="ARBA00022475"/>
    </source>
</evidence>
<dbReference type="PANTHER" id="PTHR33452:SF1">
    <property type="entry name" value="INNER MEMBRANE PROTEIN YPHA-RELATED"/>
    <property type="match status" value="1"/>
</dbReference>
<dbReference type="OrthoDB" id="9813193at2"/>
<name>A0A2I0R483_9FLAO</name>
<dbReference type="InterPro" id="IPR032808">
    <property type="entry name" value="DoxX"/>
</dbReference>
<keyword evidence="3" id="KW-1003">Cell membrane</keyword>
<accession>A0A2I0R483</accession>
<dbReference type="GO" id="GO:0005886">
    <property type="term" value="C:plasma membrane"/>
    <property type="evidence" value="ECO:0007669"/>
    <property type="project" value="UniProtKB-SubCell"/>
</dbReference>
<evidence type="ECO:0000256" key="6">
    <source>
        <dbReference type="ARBA" id="ARBA00023136"/>
    </source>
</evidence>
<evidence type="ECO:0000256" key="7">
    <source>
        <dbReference type="SAM" id="Phobius"/>
    </source>
</evidence>
<feature type="transmembrane region" description="Helical" evidence="7">
    <location>
        <begin position="12"/>
        <end position="31"/>
    </location>
</feature>
<evidence type="ECO:0000256" key="4">
    <source>
        <dbReference type="ARBA" id="ARBA00022692"/>
    </source>
</evidence>
<feature type="transmembrane region" description="Helical" evidence="7">
    <location>
        <begin position="82"/>
        <end position="104"/>
    </location>
</feature>
<gene>
    <name evidence="8" type="ORF">CW751_06340</name>
</gene>
<dbReference type="Proteomes" id="UP000236654">
    <property type="component" value="Unassembled WGS sequence"/>
</dbReference>
<evidence type="ECO:0000256" key="5">
    <source>
        <dbReference type="ARBA" id="ARBA00022989"/>
    </source>
</evidence>
<keyword evidence="6 7" id="KW-0472">Membrane</keyword>
<evidence type="ECO:0000313" key="9">
    <source>
        <dbReference type="Proteomes" id="UP000236654"/>
    </source>
</evidence>
<feature type="transmembrane region" description="Helical" evidence="7">
    <location>
        <begin position="110"/>
        <end position="129"/>
    </location>
</feature>
<protein>
    <submittedName>
        <fullName evidence="8">DoxX family protein</fullName>
    </submittedName>
</protein>
<dbReference type="EMBL" id="PJNI01000005">
    <property type="protein sequence ID" value="PKR81200.1"/>
    <property type="molecule type" value="Genomic_DNA"/>
</dbReference>